<keyword evidence="6" id="KW-0479">Metal-binding</keyword>
<evidence type="ECO:0000256" key="7">
    <source>
        <dbReference type="ARBA" id="ARBA00022741"/>
    </source>
</evidence>
<dbReference type="GO" id="GO:0016301">
    <property type="term" value="F:kinase activity"/>
    <property type="evidence" value="ECO:0007669"/>
    <property type="project" value="UniProtKB-KW"/>
</dbReference>
<organism evidence="17 18">
    <name type="scientific">Methylobacterium indicum</name>
    <dbReference type="NCBI Taxonomy" id="1775910"/>
    <lineage>
        <taxon>Bacteria</taxon>
        <taxon>Pseudomonadati</taxon>
        <taxon>Pseudomonadota</taxon>
        <taxon>Alphaproteobacteria</taxon>
        <taxon>Hyphomicrobiales</taxon>
        <taxon>Methylobacteriaceae</taxon>
        <taxon>Methylobacterium</taxon>
    </lineage>
</organism>
<protein>
    <recommendedName>
        <fullName evidence="4 13">Pyruvate kinase</fullName>
        <ecNumber evidence="4 13">2.7.1.40</ecNumber>
    </recommendedName>
</protein>
<evidence type="ECO:0000256" key="5">
    <source>
        <dbReference type="ARBA" id="ARBA00022679"/>
    </source>
</evidence>
<comment type="pathway">
    <text evidence="2 14">Carbohydrate degradation; glycolysis; pyruvate from D-glyceraldehyde 3-phosphate: step 5/5.</text>
</comment>
<evidence type="ECO:0000313" key="17">
    <source>
        <dbReference type="EMBL" id="KMO20539.1"/>
    </source>
</evidence>
<evidence type="ECO:0000259" key="16">
    <source>
        <dbReference type="Pfam" id="PF02887"/>
    </source>
</evidence>
<dbReference type="InterPro" id="IPR018209">
    <property type="entry name" value="Pyrv_Knase_AS"/>
</dbReference>
<dbReference type="InterPro" id="IPR011037">
    <property type="entry name" value="Pyrv_Knase-like_insert_dom_sf"/>
</dbReference>
<keyword evidence="11 14" id="KW-0324">Glycolysis</keyword>
<dbReference type="NCBIfam" id="NF004978">
    <property type="entry name" value="PRK06354.1"/>
    <property type="match status" value="1"/>
</dbReference>
<sequence>MKRARRTKIVATLGPASEDPAVIEALFAAGADVFRINMSHLPRERLSERVATIRGIEQKLKRPIAVLVDLQGPKLRVGRFAADAAMIENGQSFVLDDDPTPGDATRVHLPHPEILSALEPGHAVIVDDGKLRLVVTEVAPGRAVTRVVTGGKISNRKGVSLPDTTIPVAAMTEKDRLDLEAGLAAGADWIAVSFVQRPEDVVEVKAVAQGRALVMAKIEKPQAVAALDAIMAVADGLMVARGDLGVEMPLEQVPGVQKRITRGARRLGKPVVVATQMLESMISAPVPTRAEVSDVATAVYEGADAVMLSAESASGAFPVEAVSTMDRIAQQVERDGIYWSIIAAQRNQPESTASDAIAAAAHQIADTLGLSAVMAWTASGSTALRLARARPDATVIALTPKRETARRLALAWGTHPIVTNDASDIDDMSFRACKFAVREAFAGIGDRVIVVAGLPFGTPGATNLVRIATVTPEHAAKA</sequence>
<dbReference type="Gene3D" id="2.40.33.10">
    <property type="entry name" value="PK beta-barrel domain-like"/>
    <property type="match status" value="1"/>
</dbReference>
<keyword evidence="9" id="KW-0067">ATP-binding</keyword>
<evidence type="ECO:0000256" key="1">
    <source>
        <dbReference type="ARBA" id="ARBA00001958"/>
    </source>
</evidence>
<dbReference type="EMBL" id="JTHG01000168">
    <property type="protein sequence ID" value="KMO20539.1"/>
    <property type="molecule type" value="Genomic_DNA"/>
</dbReference>
<dbReference type="Proteomes" id="UP000036471">
    <property type="component" value="Unassembled WGS sequence"/>
</dbReference>
<feature type="domain" description="Pyruvate kinase C-terminal" evidence="16">
    <location>
        <begin position="355"/>
        <end position="467"/>
    </location>
</feature>
<evidence type="ECO:0000256" key="13">
    <source>
        <dbReference type="NCBIfam" id="TIGR01064"/>
    </source>
</evidence>
<comment type="cofactor">
    <cofactor evidence="1">
        <name>K(+)</name>
        <dbReference type="ChEBI" id="CHEBI:29103"/>
    </cofactor>
</comment>
<keyword evidence="18" id="KW-1185">Reference proteome</keyword>
<keyword evidence="10 14" id="KW-0460">Magnesium</keyword>
<evidence type="ECO:0000256" key="9">
    <source>
        <dbReference type="ARBA" id="ARBA00022840"/>
    </source>
</evidence>
<dbReference type="InterPro" id="IPR001697">
    <property type="entry name" value="Pyr_Knase"/>
</dbReference>
<dbReference type="RefSeq" id="WP_048427568.1">
    <property type="nucleotide sequence ID" value="NZ_JTHF01000088.1"/>
</dbReference>
<dbReference type="NCBIfam" id="NF004886">
    <property type="entry name" value="PRK06247.1"/>
    <property type="match status" value="1"/>
</dbReference>
<dbReference type="Pfam" id="PF02887">
    <property type="entry name" value="PK_C"/>
    <property type="match status" value="1"/>
</dbReference>
<dbReference type="Gene3D" id="3.20.20.60">
    <property type="entry name" value="Phosphoenolpyruvate-binding domains"/>
    <property type="match status" value="1"/>
</dbReference>
<dbReference type="InterPro" id="IPR015795">
    <property type="entry name" value="Pyrv_Knase_C"/>
</dbReference>
<keyword evidence="5 14" id="KW-0808">Transferase</keyword>
<comment type="catalytic activity">
    <reaction evidence="14">
        <text>pyruvate + ATP = phosphoenolpyruvate + ADP + H(+)</text>
        <dbReference type="Rhea" id="RHEA:18157"/>
        <dbReference type="ChEBI" id="CHEBI:15361"/>
        <dbReference type="ChEBI" id="CHEBI:15378"/>
        <dbReference type="ChEBI" id="CHEBI:30616"/>
        <dbReference type="ChEBI" id="CHEBI:58702"/>
        <dbReference type="ChEBI" id="CHEBI:456216"/>
        <dbReference type="EC" id="2.7.1.40"/>
    </reaction>
</comment>
<gene>
    <name evidence="17" type="ORF">QR79_18065</name>
</gene>
<dbReference type="SUPFAM" id="SSF52935">
    <property type="entry name" value="PK C-terminal domain-like"/>
    <property type="match status" value="1"/>
</dbReference>
<comment type="similarity">
    <text evidence="3 14">Belongs to the pyruvate kinase family.</text>
</comment>
<dbReference type="PROSITE" id="PS00110">
    <property type="entry name" value="PYRUVATE_KINASE"/>
    <property type="match status" value="1"/>
</dbReference>
<evidence type="ECO:0000256" key="4">
    <source>
        <dbReference type="ARBA" id="ARBA00012142"/>
    </source>
</evidence>
<dbReference type="InterPro" id="IPR015813">
    <property type="entry name" value="Pyrv/PenolPyrv_kinase-like_dom"/>
</dbReference>
<dbReference type="InterPro" id="IPR036918">
    <property type="entry name" value="Pyrv_Knase_C_sf"/>
</dbReference>
<evidence type="ECO:0000256" key="14">
    <source>
        <dbReference type="RuleBase" id="RU000504"/>
    </source>
</evidence>
<evidence type="ECO:0000256" key="2">
    <source>
        <dbReference type="ARBA" id="ARBA00004997"/>
    </source>
</evidence>
<evidence type="ECO:0000256" key="10">
    <source>
        <dbReference type="ARBA" id="ARBA00022842"/>
    </source>
</evidence>
<dbReference type="InterPro" id="IPR015806">
    <property type="entry name" value="Pyrv_Knase_insert_dom_sf"/>
</dbReference>
<dbReference type="EC" id="2.7.1.40" evidence="4 13"/>
<dbReference type="NCBIfam" id="NF004491">
    <property type="entry name" value="PRK05826.1"/>
    <property type="match status" value="1"/>
</dbReference>
<evidence type="ECO:0000256" key="6">
    <source>
        <dbReference type="ARBA" id="ARBA00022723"/>
    </source>
</evidence>
<keyword evidence="12 17" id="KW-0670">Pyruvate</keyword>
<evidence type="ECO:0000256" key="11">
    <source>
        <dbReference type="ARBA" id="ARBA00023152"/>
    </source>
</evidence>
<dbReference type="Gene3D" id="3.40.1380.20">
    <property type="entry name" value="Pyruvate kinase, C-terminal domain"/>
    <property type="match status" value="1"/>
</dbReference>
<evidence type="ECO:0000256" key="12">
    <source>
        <dbReference type="ARBA" id="ARBA00023317"/>
    </source>
</evidence>
<keyword evidence="7" id="KW-0547">Nucleotide-binding</keyword>
<dbReference type="SUPFAM" id="SSF50800">
    <property type="entry name" value="PK beta-barrel domain-like"/>
    <property type="match status" value="1"/>
</dbReference>
<dbReference type="InterPro" id="IPR015793">
    <property type="entry name" value="Pyrv_Knase_brl"/>
</dbReference>
<accession>A0ABR5H7R0</accession>
<dbReference type="PANTHER" id="PTHR11817">
    <property type="entry name" value="PYRUVATE KINASE"/>
    <property type="match status" value="1"/>
</dbReference>
<evidence type="ECO:0000256" key="8">
    <source>
        <dbReference type="ARBA" id="ARBA00022777"/>
    </source>
</evidence>
<dbReference type="PRINTS" id="PR01050">
    <property type="entry name" value="PYRUVTKNASE"/>
</dbReference>
<evidence type="ECO:0000259" key="15">
    <source>
        <dbReference type="Pfam" id="PF00224"/>
    </source>
</evidence>
<reference evidence="17 18" key="1">
    <citation type="submission" date="2014-11" db="EMBL/GenBank/DDBJ databases">
        <title>Comparative genomics of Methylobacterium species.</title>
        <authorList>
            <person name="Chaudhry V."/>
            <person name="Patil P.B."/>
        </authorList>
    </citation>
    <scope>NUCLEOTIDE SEQUENCE [LARGE SCALE GENOMIC DNA]</scope>
    <source>
        <strain evidence="17 18">SE3.6</strain>
    </source>
</reference>
<name>A0ABR5H7R0_9HYPH</name>
<evidence type="ECO:0000256" key="3">
    <source>
        <dbReference type="ARBA" id="ARBA00008663"/>
    </source>
</evidence>
<feature type="domain" description="Pyruvate kinase barrel" evidence="15">
    <location>
        <begin position="5"/>
        <end position="322"/>
    </location>
</feature>
<comment type="caution">
    <text evidence="17">The sequence shown here is derived from an EMBL/GenBank/DDBJ whole genome shotgun (WGS) entry which is preliminary data.</text>
</comment>
<dbReference type="InterPro" id="IPR040442">
    <property type="entry name" value="Pyrv_kinase-like_dom_sf"/>
</dbReference>
<dbReference type="NCBIfam" id="TIGR01064">
    <property type="entry name" value="pyruv_kin"/>
    <property type="match status" value="1"/>
</dbReference>
<proteinExistence type="inferred from homology"/>
<dbReference type="Pfam" id="PF00224">
    <property type="entry name" value="PK"/>
    <property type="match status" value="1"/>
</dbReference>
<dbReference type="SUPFAM" id="SSF51621">
    <property type="entry name" value="Phosphoenolpyruvate/pyruvate domain"/>
    <property type="match status" value="1"/>
</dbReference>
<evidence type="ECO:0000313" key="18">
    <source>
        <dbReference type="Proteomes" id="UP000036471"/>
    </source>
</evidence>
<keyword evidence="8 14" id="KW-0418">Kinase</keyword>